<name>A0A2T1HLC4_9HYPH</name>
<evidence type="ECO:0000313" key="2">
    <source>
        <dbReference type="EMBL" id="PSC02456.1"/>
    </source>
</evidence>
<accession>A0A2T1HLC4</accession>
<keyword evidence="3" id="KW-1185">Reference proteome</keyword>
<dbReference type="Proteomes" id="UP000239772">
    <property type="component" value="Unassembled WGS sequence"/>
</dbReference>
<feature type="compositionally biased region" description="Basic and acidic residues" evidence="1">
    <location>
        <begin position="1"/>
        <end position="11"/>
    </location>
</feature>
<gene>
    <name evidence="2" type="ORF">SLNSH_23940</name>
</gene>
<protein>
    <submittedName>
        <fullName evidence="2">Uncharacterized protein</fullName>
    </submittedName>
</protein>
<evidence type="ECO:0000256" key="1">
    <source>
        <dbReference type="SAM" id="MobiDB-lite"/>
    </source>
</evidence>
<comment type="caution">
    <text evidence="2">The sequence shown here is derived from an EMBL/GenBank/DDBJ whole genome shotgun (WGS) entry which is preliminary data.</text>
</comment>
<feature type="region of interest" description="Disordered" evidence="1">
    <location>
        <begin position="85"/>
        <end position="111"/>
    </location>
</feature>
<dbReference type="AlphaFoldDB" id="A0A2T1HLC4"/>
<sequence>MRRSGEIRAVDVDELGPRGGGEHAWSALDRKGRILARTRAARGAEDRVRARGGRLRDRVGEVEQVEFEGRVRLALVSSRARGDRWSRDAAGGHQAHQGVRRLRPRQSKPGACGLRRRDRGVAVALMPHDAHDGGGRDAFRIGGVFLLGGLALRAIVARPQQRLERREPQFADERH</sequence>
<dbReference type="EMBL" id="PVZS01000058">
    <property type="protein sequence ID" value="PSC02456.1"/>
    <property type="molecule type" value="Genomic_DNA"/>
</dbReference>
<evidence type="ECO:0000313" key="3">
    <source>
        <dbReference type="Proteomes" id="UP000239772"/>
    </source>
</evidence>
<organism evidence="2 3">
    <name type="scientific">Alsobacter soli</name>
    <dbReference type="NCBI Taxonomy" id="2109933"/>
    <lineage>
        <taxon>Bacteria</taxon>
        <taxon>Pseudomonadati</taxon>
        <taxon>Pseudomonadota</taxon>
        <taxon>Alphaproteobacteria</taxon>
        <taxon>Hyphomicrobiales</taxon>
        <taxon>Alsobacteraceae</taxon>
        <taxon>Alsobacter</taxon>
    </lineage>
</organism>
<proteinExistence type="predicted"/>
<feature type="region of interest" description="Disordered" evidence="1">
    <location>
        <begin position="1"/>
        <end position="23"/>
    </location>
</feature>
<reference evidence="3" key="1">
    <citation type="submission" date="2018-03" db="EMBL/GenBank/DDBJ databases">
        <authorList>
            <person name="Sun L."/>
            <person name="Liu H."/>
            <person name="Chen W."/>
            <person name="Huang K."/>
            <person name="Liu W."/>
            <person name="Gao X."/>
        </authorList>
    </citation>
    <scope>NUCLEOTIDE SEQUENCE [LARGE SCALE GENOMIC DNA]</scope>
    <source>
        <strain evidence="3">SH9</strain>
    </source>
</reference>